<sequence length="116" mass="11858">MTTRASTTREGPGDPAGPANSTARTAPADPAGPVARVVPADLAVPDRADQVGLAGQVVPASSVRSTRRTLSASSGRVRFQSSPGMTPSARYTSLLRATLRGSALALLASNRLDTYP</sequence>
<gene>
    <name evidence="3" type="ORF">Mkiyose1413_10410</name>
    <name evidence="2" type="ORF">SRL2020028_08660</name>
</gene>
<reference evidence="3" key="1">
    <citation type="submission" date="2022-08" db="EMBL/GenBank/DDBJ databases">
        <title>Mycobacterium kiyosense sp. nov., scotochromogenic slow-glowing species isolated from respiratory specimens.</title>
        <authorList>
            <person name="Fukano H."/>
            <person name="Kazumi Y."/>
            <person name="Sakagami N."/>
            <person name="Ato M."/>
            <person name="Mitarai S."/>
            <person name="Hoshino Y."/>
        </authorList>
    </citation>
    <scope>NUCLEOTIDE SEQUENCE</scope>
    <source>
        <strain evidence="3">1413</strain>
        <strain evidence="2">SRL2020-028</strain>
    </source>
</reference>
<evidence type="ECO:0000256" key="1">
    <source>
        <dbReference type="SAM" id="MobiDB-lite"/>
    </source>
</evidence>
<proteinExistence type="predicted"/>
<evidence type="ECO:0000313" key="4">
    <source>
        <dbReference type="Proteomes" id="UP001064782"/>
    </source>
</evidence>
<feature type="region of interest" description="Disordered" evidence="1">
    <location>
        <begin position="1"/>
        <end position="34"/>
    </location>
</feature>
<protein>
    <submittedName>
        <fullName evidence="3">Uncharacterized protein</fullName>
    </submittedName>
</protein>
<accession>A0A9P3Q1I2</accession>
<comment type="caution">
    <text evidence="3">The sequence shown here is derived from an EMBL/GenBank/DDBJ whole genome shotgun (WGS) entry which is preliminary data.</text>
</comment>
<feature type="region of interest" description="Disordered" evidence="1">
    <location>
        <begin position="65"/>
        <end position="87"/>
    </location>
</feature>
<evidence type="ECO:0000313" key="2">
    <source>
        <dbReference type="EMBL" id="GLB81610.1"/>
    </source>
</evidence>
<organism evidence="3 4">
    <name type="scientific">Mycobacterium kiyosense</name>
    <dbReference type="NCBI Taxonomy" id="2871094"/>
    <lineage>
        <taxon>Bacteria</taxon>
        <taxon>Bacillati</taxon>
        <taxon>Actinomycetota</taxon>
        <taxon>Actinomycetes</taxon>
        <taxon>Mycobacteriales</taxon>
        <taxon>Mycobacteriaceae</taxon>
        <taxon>Mycobacterium</taxon>
    </lineage>
</organism>
<keyword evidence="4" id="KW-1185">Reference proteome</keyword>
<dbReference type="AlphaFoldDB" id="A0A9P3Q1I2"/>
<dbReference type="Proteomes" id="UP001064782">
    <property type="component" value="Unassembled WGS sequence"/>
</dbReference>
<name>A0A9P3Q1I2_9MYCO</name>
<dbReference type="EMBL" id="BRXE01000005">
    <property type="protein sequence ID" value="GLB81610.1"/>
    <property type="molecule type" value="Genomic_DNA"/>
</dbReference>
<dbReference type="Proteomes" id="UP001165663">
    <property type="component" value="Unassembled WGS sequence"/>
</dbReference>
<dbReference type="EMBL" id="BRZI01000004">
    <property type="protein sequence ID" value="GLD29158.1"/>
    <property type="molecule type" value="Genomic_DNA"/>
</dbReference>
<evidence type="ECO:0000313" key="3">
    <source>
        <dbReference type="EMBL" id="GLD29158.1"/>
    </source>
</evidence>